<dbReference type="AlphaFoldDB" id="A0AAD7W1H4"/>
<reference evidence="1" key="1">
    <citation type="journal article" date="2023" name="Science">
        <title>Genome structures resolve the early diversification of teleost fishes.</title>
        <authorList>
            <person name="Parey E."/>
            <person name="Louis A."/>
            <person name="Montfort J."/>
            <person name="Bouchez O."/>
            <person name="Roques C."/>
            <person name="Iampietro C."/>
            <person name="Lluch J."/>
            <person name="Castinel A."/>
            <person name="Donnadieu C."/>
            <person name="Desvignes T."/>
            <person name="Floi Bucao C."/>
            <person name="Jouanno E."/>
            <person name="Wen M."/>
            <person name="Mejri S."/>
            <person name="Dirks R."/>
            <person name="Jansen H."/>
            <person name="Henkel C."/>
            <person name="Chen W.J."/>
            <person name="Zahm M."/>
            <person name="Cabau C."/>
            <person name="Klopp C."/>
            <person name="Thompson A.W."/>
            <person name="Robinson-Rechavi M."/>
            <person name="Braasch I."/>
            <person name="Lecointre G."/>
            <person name="Bobe J."/>
            <person name="Postlethwait J.H."/>
            <person name="Berthelot C."/>
            <person name="Roest Crollius H."/>
            <person name="Guiguen Y."/>
        </authorList>
    </citation>
    <scope>NUCLEOTIDE SEQUENCE</scope>
    <source>
        <strain evidence="1">NC1722</strain>
    </source>
</reference>
<sequence length="104" mass="11054">MEGWATVGEEGCWGGGAGCGGLQLLCDEMGQAILEGQIQQVLLHLCLSPVQRGRENGPGYITRAFQRCGPEIAERCISADAEEAHFPRDGWGGGECCCFLQPLG</sequence>
<dbReference type="EMBL" id="JAINUG010000402">
    <property type="protein sequence ID" value="KAJ8372422.1"/>
    <property type="molecule type" value="Genomic_DNA"/>
</dbReference>
<name>A0AAD7W1H4_9TELE</name>
<accession>A0AAD7W1H4</accession>
<evidence type="ECO:0000313" key="1">
    <source>
        <dbReference type="EMBL" id="KAJ8372422.1"/>
    </source>
</evidence>
<dbReference type="Proteomes" id="UP001221898">
    <property type="component" value="Unassembled WGS sequence"/>
</dbReference>
<keyword evidence="2" id="KW-1185">Reference proteome</keyword>
<proteinExistence type="predicted"/>
<evidence type="ECO:0000313" key="2">
    <source>
        <dbReference type="Proteomes" id="UP001221898"/>
    </source>
</evidence>
<organism evidence="1 2">
    <name type="scientific">Aldrovandia affinis</name>
    <dbReference type="NCBI Taxonomy" id="143900"/>
    <lineage>
        <taxon>Eukaryota</taxon>
        <taxon>Metazoa</taxon>
        <taxon>Chordata</taxon>
        <taxon>Craniata</taxon>
        <taxon>Vertebrata</taxon>
        <taxon>Euteleostomi</taxon>
        <taxon>Actinopterygii</taxon>
        <taxon>Neopterygii</taxon>
        <taxon>Teleostei</taxon>
        <taxon>Notacanthiformes</taxon>
        <taxon>Halosauridae</taxon>
        <taxon>Aldrovandia</taxon>
    </lineage>
</organism>
<comment type="caution">
    <text evidence="1">The sequence shown here is derived from an EMBL/GenBank/DDBJ whole genome shotgun (WGS) entry which is preliminary data.</text>
</comment>
<gene>
    <name evidence="1" type="ORF">AAFF_G00289580</name>
</gene>
<protein>
    <submittedName>
        <fullName evidence="1">Uncharacterized protein</fullName>
    </submittedName>
</protein>